<protein>
    <submittedName>
        <fullName evidence="1">Uncharacterized protein</fullName>
    </submittedName>
</protein>
<keyword evidence="2" id="KW-1185">Reference proteome</keyword>
<proteinExistence type="predicted"/>
<name>A0ABQ2JI19_9SPHN</name>
<accession>A0ABQ2JI19</accession>
<sequence length="70" mass="7625">MGGGALIVTQAPARPAEFDLPDALDHQRAVMAMRPAMKRHAHPQCHGLTAWQQKAVLAKIIEPTILFSGR</sequence>
<dbReference type="EMBL" id="BMLK01000004">
    <property type="protein sequence ID" value="GGN45562.1"/>
    <property type="molecule type" value="Genomic_DNA"/>
</dbReference>
<reference evidence="2" key="1">
    <citation type="journal article" date="2019" name="Int. J. Syst. Evol. Microbiol.">
        <title>The Global Catalogue of Microorganisms (GCM) 10K type strain sequencing project: providing services to taxonomists for standard genome sequencing and annotation.</title>
        <authorList>
            <consortium name="The Broad Institute Genomics Platform"/>
            <consortium name="The Broad Institute Genome Sequencing Center for Infectious Disease"/>
            <person name="Wu L."/>
            <person name="Ma J."/>
        </authorList>
    </citation>
    <scope>NUCLEOTIDE SEQUENCE [LARGE SCALE GENOMIC DNA]</scope>
    <source>
        <strain evidence="2">CGMCC 1.6784</strain>
    </source>
</reference>
<dbReference type="Proteomes" id="UP000605099">
    <property type="component" value="Unassembled WGS sequence"/>
</dbReference>
<evidence type="ECO:0000313" key="2">
    <source>
        <dbReference type="Proteomes" id="UP000605099"/>
    </source>
</evidence>
<evidence type="ECO:0000313" key="1">
    <source>
        <dbReference type="EMBL" id="GGN45562.1"/>
    </source>
</evidence>
<organism evidence="1 2">
    <name type="scientific">Novosphingobium indicum</name>
    <dbReference type="NCBI Taxonomy" id="462949"/>
    <lineage>
        <taxon>Bacteria</taxon>
        <taxon>Pseudomonadati</taxon>
        <taxon>Pseudomonadota</taxon>
        <taxon>Alphaproteobacteria</taxon>
        <taxon>Sphingomonadales</taxon>
        <taxon>Sphingomonadaceae</taxon>
        <taxon>Novosphingobium</taxon>
    </lineage>
</organism>
<gene>
    <name evidence="1" type="ORF">GCM10011349_11780</name>
</gene>
<comment type="caution">
    <text evidence="1">The sequence shown here is derived from an EMBL/GenBank/DDBJ whole genome shotgun (WGS) entry which is preliminary data.</text>
</comment>